<feature type="non-terminal residue" evidence="2">
    <location>
        <position position="104"/>
    </location>
</feature>
<gene>
    <name evidence="2" type="ORF">HFQ381_LOCUS34277</name>
</gene>
<dbReference type="GO" id="GO:0045505">
    <property type="term" value="F:dynein intermediate chain binding"/>
    <property type="evidence" value="ECO:0007669"/>
    <property type="project" value="InterPro"/>
</dbReference>
<dbReference type="GO" id="GO:0007018">
    <property type="term" value="P:microtubule-based movement"/>
    <property type="evidence" value="ECO:0007669"/>
    <property type="project" value="InterPro"/>
</dbReference>
<dbReference type="GO" id="GO:0051959">
    <property type="term" value="F:dynein light intermediate chain binding"/>
    <property type="evidence" value="ECO:0007669"/>
    <property type="project" value="InterPro"/>
</dbReference>
<reference evidence="2" key="1">
    <citation type="submission" date="2021-02" db="EMBL/GenBank/DDBJ databases">
        <authorList>
            <person name="Nowell W R."/>
        </authorList>
    </citation>
    <scope>NUCLEOTIDE SEQUENCE</scope>
</reference>
<evidence type="ECO:0000313" key="3">
    <source>
        <dbReference type="Proteomes" id="UP000663851"/>
    </source>
</evidence>
<dbReference type="PANTHER" id="PTHR46532">
    <property type="entry name" value="MALE FERTILITY FACTOR KL5"/>
    <property type="match status" value="1"/>
</dbReference>
<organism evidence="2 3">
    <name type="scientific">Rotaria socialis</name>
    <dbReference type="NCBI Taxonomy" id="392032"/>
    <lineage>
        <taxon>Eukaryota</taxon>
        <taxon>Metazoa</taxon>
        <taxon>Spiralia</taxon>
        <taxon>Gnathifera</taxon>
        <taxon>Rotifera</taxon>
        <taxon>Eurotatoria</taxon>
        <taxon>Bdelloidea</taxon>
        <taxon>Philodinida</taxon>
        <taxon>Philodinidae</taxon>
        <taxon>Rotaria</taxon>
    </lineage>
</organism>
<dbReference type="EMBL" id="CAJOBO010014531">
    <property type="protein sequence ID" value="CAF4618647.1"/>
    <property type="molecule type" value="Genomic_DNA"/>
</dbReference>
<comment type="caution">
    <text evidence="2">The sequence shown here is derived from an EMBL/GenBank/DDBJ whole genome shotgun (WGS) entry which is preliminary data.</text>
</comment>
<dbReference type="Pfam" id="PF08385">
    <property type="entry name" value="DHC_N1"/>
    <property type="match status" value="1"/>
</dbReference>
<dbReference type="AlphaFoldDB" id="A0A821DB80"/>
<evidence type="ECO:0000259" key="1">
    <source>
        <dbReference type="Pfam" id="PF08385"/>
    </source>
</evidence>
<dbReference type="InterPro" id="IPR026983">
    <property type="entry name" value="DHC"/>
</dbReference>
<dbReference type="PANTHER" id="PTHR46532:SF13">
    <property type="entry name" value="CYTOPLASMIC DYNEIN 1 HEAVY CHAIN 1"/>
    <property type="match status" value="1"/>
</dbReference>
<evidence type="ECO:0000313" key="2">
    <source>
        <dbReference type="EMBL" id="CAF4618647.1"/>
    </source>
</evidence>
<protein>
    <recommendedName>
        <fullName evidence="1">Dynein heavy chain tail domain-containing protein</fullName>
    </recommendedName>
</protein>
<dbReference type="GO" id="GO:0005858">
    <property type="term" value="C:axonemal dynein complex"/>
    <property type="evidence" value="ECO:0007669"/>
    <property type="project" value="TreeGrafter"/>
</dbReference>
<name>A0A821DB80_9BILA</name>
<dbReference type="Proteomes" id="UP000663851">
    <property type="component" value="Unassembled WGS sequence"/>
</dbReference>
<proteinExistence type="predicted"/>
<accession>A0A821DB80</accession>
<dbReference type="InterPro" id="IPR013594">
    <property type="entry name" value="Dynein_heavy_tail"/>
</dbReference>
<feature type="domain" description="Dynein heavy chain tail" evidence="1">
    <location>
        <begin position="1"/>
        <end position="101"/>
    </location>
</feature>
<sequence length="104" mass="12372">MRDCIKLNKEYQLSFQLTKTKLASSSTERPFDFSEMYIFGKFDSFVRRCEKIIDIYSIINMYSCLAESKIEGISSFHLKFNGMVITLKKQDYDFLDQRKQEVDH</sequence>